<dbReference type="SUPFAM" id="SSF53474">
    <property type="entry name" value="alpha/beta-Hydrolases"/>
    <property type="match status" value="1"/>
</dbReference>
<keyword evidence="3" id="KW-1185">Reference proteome</keyword>
<comment type="caution">
    <text evidence="2">The sequence shown here is derived from an EMBL/GenBank/DDBJ whole genome shotgun (WGS) entry which is preliminary data.</text>
</comment>
<dbReference type="PANTHER" id="PTHR43689:SF8">
    <property type="entry name" value="ALPHA_BETA-HYDROLASES SUPERFAMILY PROTEIN"/>
    <property type="match status" value="1"/>
</dbReference>
<dbReference type="Proteomes" id="UP001500618">
    <property type="component" value="Unassembled WGS sequence"/>
</dbReference>
<sequence length="265" mass="28753">MTMPIAAPAHVTERLLPLAGGKLQGRVLVAGKGDPVLFLHGTGGLSWDPFLEALAAEHTVYAAEHPGARDEDALRQLRGIWDLVLYYDELLDVLDLETTAVVGHSFGGMVGAELAANSPRRVRKLALLAPLGLWRDDTPILDLAATPATRLPELLLADPTGPLAIGLSPPADDPLALFEAAMRMASILHFIWPIPDKGLKRRLHRVRAETLLVWGREDRLVPPVYAESFAALLPKSDTVLIDGAGHLVQLEAIEAVRERVLAFLR</sequence>
<dbReference type="PRINTS" id="PR00111">
    <property type="entry name" value="ABHYDROLASE"/>
</dbReference>
<dbReference type="RefSeq" id="WP_163569878.1">
    <property type="nucleotide sequence ID" value="NZ_BAAANY010000001.1"/>
</dbReference>
<evidence type="ECO:0000259" key="1">
    <source>
        <dbReference type="Pfam" id="PF12697"/>
    </source>
</evidence>
<dbReference type="InterPro" id="IPR000073">
    <property type="entry name" value="AB_hydrolase_1"/>
</dbReference>
<accession>A0ABN2FQ17</accession>
<gene>
    <name evidence="2" type="ORF">GCM10009765_01950</name>
</gene>
<evidence type="ECO:0000313" key="3">
    <source>
        <dbReference type="Proteomes" id="UP001500618"/>
    </source>
</evidence>
<feature type="domain" description="AB hydrolase-1" evidence="1">
    <location>
        <begin position="36"/>
        <end position="258"/>
    </location>
</feature>
<reference evidence="2 3" key="1">
    <citation type="journal article" date="2019" name="Int. J. Syst. Evol. Microbiol.">
        <title>The Global Catalogue of Microorganisms (GCM) 10K type strain sequencing project: providing services to taxonomists for standard genome sequencing and annotation.</title>
        <authorList>
            <consortium name="The Broad Institute Genomics Platform"/>
            <consortium name="The Broad Institute Genome Sequencing Center for Infectious Disease"/>
            <person name="Wu L."/>
            <person name="Ma J."/>
        </authorList>
    </citation>
    <scope>NUCLEOTIDE SEQUENCE [LARGE SCALE GENOMIC DNA]</scope>
    <source>
        <strain evidence="2 3">JCM 14718</strain>
    </source>
</reference>
<dbReference type="PANTHER" id="PTHR43689">
    <property type="entry name" value="HYDROLASE"/>
    <property type="match status" value="1"/>
</dbReference>
<organism evidence="2 3">
    <name type="scientific">Fodinicola feengrottensis</name>
    <dbReference type="NCBI Taxonomy" id="435914"/>
    <lineage>
        <taxon>Bacteria</taxon>
        <taxon>Bacillati</taxon>
        <taxon>Actinomycetota</taxon>
        <taxon>Actinomycetes</taxon>
        <taxon>Mycobacteriales</taxon>
        <taxon>Fodinicola</taxon>
    </lineage>
</organism>
<dbReference type="Pfam" id="PF12697">
    <property type="entry name" value="Abhydrolase_6"/>
    <property type="match status" value="1"/>
</dbReference>
<protein>
    <submittedName>
        <fullName evidence="2">Alpha/beta hydrolase</fullName>
    </submittedName>
</protein>
<dbReference type="EMBL" id="BAAANY010000001">
    <property type="protein sequence ID" value="GAA1656258.1"/>
    <property type="molecule type" value="Genomic_DNA"/>
</dbReference>
<evidence type="ECO:0000313" key="2">
    <source>
        <dbReference type="EMBL" id="GAA1656258.1"/>
    </source>
</evidence>
<dbReference type="InterPro" id="IPR029058">
    <property type="entry name" value="AB_hydrolase_fold"/>
</dbReference>
<proteinExistence type="predicted"/>
<keyword evidence="2" id="KW-0378">Hydrolase</keyword>
<dbReference type="Gene3D" id="3.40.50.1820">
    <property type="entry name" value="alpha/beta hydrolase"/>
    <property type="match status" value="1"/>
</dbReference>
<name>A0ABN2FQ17_9ACTN</name>
<dbReference type="GO" id="GO:0016787">
    <property type="term" value="F:hydrolase activity"/>
    <property type="evidence" value="ECO:0007669"/>
    <property type="project" value="UniProtKB-KW"/>
</dbReference>